<organism evidence="1 2">
    <name type="scientific">Pseudalkalibacillus berkeleyi</name>
    <dbReference type="NCBI Taxonomy" id="1069813"/>
    <lineage>
        <taxon>Bacteria</taxon>
        <taxon>Bacillati</taxon>
        <taxon>Bacillota</taxon>
        <taxon>Bacilli</taxon>
        <taxon>Bacillales</taxon>
        <taxon>Fictibacillaceae</taxon>
        <taxon>Pseudalkalibacillus</taxon>
    </lineage>
</organism>
<dbReference type="RefSeq" id="WP_236337071.1">
    <property type="nucleotide sequence ID" value="NZ_JAKIJS010000001.1"/>
</dbReference>
<reference evidence="1 2" key="1">
    <citation type="submission" date="2022-01" db="EMBL/GenBank/DDBJ databases">
        <title>Alkalihalobacillus sp. EGI L200015, a novel bacterium isolated from a salt lake sediment.</title>
        <authorList>
            <person name="Gao L."/>
            <person name="Fang B.-Z."/>
            <person name="Li W.-J."/>
        </authorList>
    </citation>
    <scope>NUCLEOTIDE SEQUENCE [LARGE SCALE GENOMIC DNA]</scope>
    <source>
        <strain evidence="1 2">KCTC 12718</strain>
    </source>
</reference>
<dbReference type="SUPFAM" id="SSF48452">
    <property type="entry name" value="TPR-like"/>
    <property type="match status" value="1"/>
</dbReference>
<dbReference type="EMBL" id="JAKIJS010000001">
    <property type="protein sequence ID" value="MCF6138842.1"/>
    <property type="molecule type" value="Genomic_DNA"/>
</dbReference>
<dbReference type="InterPro" id="IPR011990">
    <property type="entry name" value="TPR-like_helical_dom_sf"/>
</dbReference>
<dbReference type="Pfam" id="PF18801">
    <property type="entry name" value="RapH_N"/>
    <property type="match status" value="1"/>
</dbReference>
<evidence type="ECO:0008006" key="3">
    <source>
        <dbReference type="Google" id="ProtNLM"/>
    </source>
</evidence>
<keyword evidence="2" id="KW-1185">Reference proteome</keyword>
<comment type="caution">
    <text evidence="1">The sequence shown here is derived from an EMBL/GenBank/DDBJ whole genome shotgun (WGS) entry which is preliminary data.</text>
</comment>
<dbReference type="Gene3D" id="1.25.40.10">
    <property type="entry name" value="Tetratricopeptide repeat domain"/>
    <property type="match status" value="1"/>
</dbReference>
<accession>A0ABS9H1H8</accession>
<evidence type="ECO:0000313" key="2">
    <source>
        <dbReference type="Proteomes" id="UP001649381"/>
    </source>
</evidence>
<sequence>MSITVKSTTISERIDQWYEVIKAFHTEKAMSIKEELKGSLSTIEEDPYASKHYKLILFRYHLLSKDTNSAKEVLKDLEPFQETNELLQYYYYSFKGIYYYILNDYQDSIESFKKAQPYIIFTEHRDEIGEFHYKMAASYYELFKNALSIKHLESALTIFQKNYQYKRSADCELLLGLNLQDIKEFEEAEIHFHNALHYCDHFNDEEYKHTTLYNIGLFYQSQNYNEEAIQYFNKSRNYFVKENQTKYTIKATYQLAKLYYVINNVELAKQYQTDGLILTQKENDHRYYQKFQTLYTYSEEMLPEHVHKLLEALSFFNENKMWDEMTHLGEFLTNYYHKKQEFEEASRISQTVLLAKEKLYA</sequence>
<name>A0ABS9H1H8_9BACL</name>
<gene>
    <name evidence="1" type="ORF">L2716_13980</name>
</gene>
<proteinExistence type="predicted"/>
<evidence type="ECO:0000313" key="1">
    <source>
        <dbReference type="EMBL" id="MCF6138842.1"/>
    </source>
</evidence>
<dbReference type="Proteomes" id="UP001649381">
    <property type="component" value="Unassembled WGS sequence"/>
</dbReference>
<protein>
    <recommendedName>
        <fullName evidence="3">Tetratricopeptide repeat protein</fullName>
    </recommendedName>
</protein>
<dbReference type="SMART" id="SM00028">
    <property type="entry name" value="TPR"/>
    <property type="match status" value="5"/>
</dbReference>
<dbReference type="InterPro" id="IPR019734">
    <property type="entry name" value="TPR_rpt"/>
</dbReference>